<feature type="domain" description="UVR" evidence="2">
    <location>
        <begin position="139"/>
        <end position="174"/>
    </location>
</feature>
<organism evidence="3 4">
    <name type="scientific">Metabacillus herbersteinensis</name>
    <dbReference type="NCBI Taxonomy" id="283816"/>
    <lineage>
        <taxon>Bacteria</taxon>
        <taxon>Bacillati</taxon>
        <taxon>Bacillota</taxon>
        <taxon>Bacilli</taxon>
        <taxon>Bacillales</taxon>
        <taxon>Bacillaceae</taxon>
        <taxon>Metabacillus</taxon>
    </lineage>
</organism>
<dbReference type="InterPro" id="IPR025542">
    <property type="entry name" value="YacH"/>
</dbReference>
<dbReference type="EMBL" id="JBHLVO010000030">
    <property type="protein sequence ID" value="MFC0274105.1"/>
    <property type="molecule type" value="Genomic_DNA"/>
</dbReference>
<dbReference type="PANTHER" id="PTHR38430">
    <property type="entry name" value="PROTEIN-ARGININE KINASE ACTIVATOR PROTEIN"/>
    <property type="match status" value="1"/>
</dbReference>
<dbReference type="RefSeq" id="WP_378938173.1">
    <property type="nucleotide sequence ID" value="NZ_JBHLVO010000030.1"/>
</dbReference>
<dbReference type="PANTHER" id="PTHR38430:SF1">
    <property type="entry name" value="PROTEIN-ARGININE KINASE ACTIVATOR PROTEIN"/>
    <property type="match status" value="1"/>
</dbReference>
<evidence type="ECO:0000259" key="2">
    <source>
        <dbReference type="PROSITE" id="PS50151"/>
    </source>
</evidence>
<evidence type="ECO:0000313" key="4">
    <source>
        <dbReference type="Proteomes" id="UP001589854"/>
    </source>
</evidence>
<accession>A0ABV6GKQ2</accession>
<proteinExistence type="predicted"/>
<evidence type="ECO:0000313" key="3">
    <source>
        <dbReference type="EMBL" id="MFC0274105.1"/>
    </source>
</evidence>
<reference evidence="3 4" key="1">
    <citation type="submission" date="2024-09" db="EMBL/GenBank/DDBJ databases">
        <authorList>
            <person name="Sun Q."/>
            <person name="Mori K."/>
        </authorList>
    </citation>
    <scope>NUCLEOTIDE SEQUENCE [LARGE SCALE GENOMIC DNA]</scope>
    <source>
        <strain evidence="3 4">CCM 7228</strain>
    </source>
</reference>
<dbReference type="InterPro" id="IPR001943">
    <property type="entry name" value="UVR_dom"/>
</dbReference>
<dbReference type="PROSITE" id="PS50151">
    <property type="entry name" value="UVR"/>
    <property type="match status" value="1"/>
</dbReference>
<sequence>MICQECQERPATFHFTKVINGEKTEVHICEHCAKDNSELFMFDSNTGFSFNSLLTGLLKMEPVIAKAEEHNVFKQSVVLQCERCKMTFQQFSKVGRFGCSNCYETFKNQITPILKRVHGGNTVHAGKIPERIGGDIHLRKKVDELKGVIHNLILQEEFEKVAEVRDEIRLLDKKLKGSKEEGS</sequence>
<comment type="caution">
    <text evidence="3">The sequence shown here is derived from an EMBL/GenBank/DDBJ whole genome shotgun (WGS) entry which is preliminary data.</text>
</comment>
<protein>
    <recommendedName>
        <fullName evidence="2">UVR domain-containing protein</fullName>
    </recommendedName>
</protein>
<gene>
    <name evidence="3" type="ORF">ACFFIX_22410</name>
</gene>
<name>A0ABV6GKQ2_9BACI</name>
<keyword evidence="4" id="KW-1185">Reference proteome</keyword>
<evidence type="ECO:0000256" key="1">
    <source>
        <dbReference type="SAM" id="Coils"/>
    </source>
</evidence>
<feature type="coiled-coil region" evidence="1">
    <location>
        <begin position="154"/>
        <end position="181"/>
    </location>
</feature>
<dbReference type="Proteomes" id="UP001589854">
    <property type="component" value="Unassembled WGS sequence"/>
</dbReference>
<keyword evidence="1" id="KW-0175">Coiled coil</keyword>
<dbReference type="PIRSF" id="PIRSF015034">
    <property type="entry name" value="YacH"/>
    <property type="match status" value="1"/>
</dbReference>